<organism evidence="3">
    <name type="scientific">Volvox carteri f. nagariensis</name>
    <dbReference type="NCBI Taxonomy" id="3068"/>
    <lineage>
        <taxon>Eukaryota</taxon>
        <taxon>Viridiplantae</taxon>
        <taxon>Chlorophyta</taxon>
        <taxon>core chlorophytes</taxon>
        <taxon>Chlorophyceae</taxon>
        <taxon>CS clade</taxon>
        <taxon>Chlamydomonadales</taxon>
        <taxon>Volvocaceae</taxon>
        <taxon>Volvox</taxon>
    </lineage>
</organism>
<proteinExistence type="predicted"/>
<protein>
    <recommendedName>
        <fullName evidence="4">Pherophorin domain-containing protein</fullName>
    </recommendedName>
</protein>
<dbReference type="EMBL" id="GL378364">
    <property type="protein sequence ID" value="EFJ44365.1"/>
    <property type="molecule type" value="Genomic_DNA"/>
</dbReference>
<name>D8U755_VOLCA</name>
<feature type="compositionally biased region" description="Pro residues" evidence="1">
    <location>
        <begin position="191"/>
        <end position="201"/>
    </location>
</feature>
<evidence type="ECO:0008006" key="4">
    <source>
        <dbReference type="Google" id="ProtNLM"/>
    </source>
</evidence>
<dbReference type="KEGG" id="vcn:VOLCADRAFT_118743"/>
<dbReference type="AlphaFoldDB" id="D8U755"/>
<keyword evidence="3" id="KW-1185">Reference proteome</keyword>
<evidence type="ECO:0000256" key="1">
    <source>
        <dbReference type="SAM" id="MobiDB-lite"/>
    </source>
</evidence>
<dbReference type="STRING" id="3068.D8U755"/>
<feature type="region of interest" description="Disordered" evidence="1">
    <location>
        <begin position="182"/>
        <end position="201"/>
    </location>
</feature>
<dbReference type="RefSeq" id="XP_002954472.1">
    <property type="nucleotide sequence ID" value="XM_002954426.1"/>
</dbReference>
<evidence type="ECO:0000313" key="2">
    <source>
        <dbReference type="EMBL" id="EFJ44365.1"/>
    </source>
</evidence>
<dbReference type="InParanoid" id="D8U755"/>
<dbReference type="Proteomes" id="UP000001058">
    <property type="component" value="Unassembled WGS sequence"/>
</dbReference>
<sequence>MRFVEVGITGTAPQAEEVQRRSPRNMTALRKFRHLGAILAISALTAPLMTQAELVASITFYSVNGPFDPSSCDLLDSYLPPSLNYVPINFFNKNIYRTNCSITNSTGRVKSILTYRSLFDSLTSLENLISFANALRDDTLWLALFQLVLAGCGAEAFYTDPAVVAGLTQNITVCTNNPTSTILPPTAGTSPPTPPRPPRPPFPPGLGPCILITKAISFYAFNAQLLPDRPFRCIDDGSTNGQMIVVGTAASRDDGRLVATNFGQKVVVGATIRALGGMQCNSVFQLEGGSCGVYVRYDSWSNPDLFDCYPPPPPIRITNPNQDAIFSINCTALRAAVKVSLQAAGQTLLSDVLCTVGYITGDTYLNVQLQDPVSAAQ</sequence>
<feature type="non-terminal residue" evidence="2">
    <location>
        <position position="377"/>
    </location>
</feature>
<accession>D8U755</accession>
<dbReference type="eggNOG" id="ENOG502T0R7">
    <property type="taxonomic scope" value="Eukaryota"/>
</dbReference>
<dbReference type="GeneID" id="9624618"/>
<evidence type="ECO:0000313" key="3">
    <source>
        <dbReference type="Proteomes" id="UP000001058"/>
    </source>
</evidence>
<gene>
    <name evidence="2" type="ORF">VOLCADRAFT_118743</name>
</gene>
<reference evidence="2 3" key="1">
    <citation type="journal article" date="2010" name="Science">
        <title>Genomic analysis of organismal complexity in the multicellular green alga Volvox carteri.</title>
        <authorList>
            <person name="Prochnik S.E."/>
            <person name="Umen J."/>
            <person name="Nedelcu A.M."/>
            <person name="Hallmann A."/>
            <person name="Miller S.M."/>
            <person name="Nishii I."/>
            <person name="Ferris P."/>
            <person name="Kuo A."/>
            <person name="Mitros T."/>
            <person name="Fritz-Laylin L.K."/>
            <person name="Hellsten U."/>
            <person name="Chapman J."/>
            <person name="Simakov O."/>
            <person name="Rensing S.A."/>
            <person name="Terry A."/>
            <person name="Pangilinan J."/>
            <person name="Kapitonov V."/>
            <person name="Jurka J."/>
            <person name="Salamov A."/>
            <person name="Shapiro H."/>
            <person name="Schmutz J."/>
            <person name="Grimwood J."/>
            <person name="Lindquist E."/>
            <person name="Lucas S."/>
            <person name="Grigoriev I.V."/>
            <person name="Schmitt R."/>
            <person name="Kirk D."/>
            <person name="Rokhsar D.S."/>
        </authorList>
    </citation>
    <scope>NUCLEOTIDE SEQUENCE [LARGE SCALE GENOMIC DNA]</scope>
    <source>
        <strain evidence="3">f. Nagariensis / Eve</strain>
    </source>
</reference>
<dbReference type="OrthoDB" id="540040at2759"/>